<dbReference type="GeneID" id="38118908"/>
<organism evidence="2 3">
    <name type="scientific">Aspergillus mulundensis</name>
    <dbReference type="NCBI Taxonomy" id="1810919"/>
    <lineage>
        <taxon>Eukaryota</taxon>
        <taxon>Fungi</taxon>
        <taxon>Dikarya</taxon>
        <taxon>Ascomycota</taxon>
        <taxon>Pezizomycotina</taxon>
        <taxon>Eurotiomycetes</taxon>
        <taxon>Eurotiomycetidae</taxon>
        <taxon>Eurotiales</taxon>
        <taxon>Aspergillaceae</taxon>
        <taxon>Aspergillus</taxon>
        <taxon>Aspergillus subgen. Nidulantes</taxon>
    </lineage>
</organism>
<proteinExistence type="predicted"/>
<evidence type="ECO:0000313" key="3">
    <source>
        <dbReference type="Proteomes" id="UP000256690"/>
    </source>
</evidence>
<dbReference type="PANTHER" id="PTHR44167:SF24">
    <property type="entry name" value="SERINE_THREONINE-PROTEIN KINASE CHK2"/>
    <property type="match status" value="1"/>
</dbReference>
<protein>
    <recommendedName>
        <fullName evidence="1">Protein kinase domain-containing protein</fullName>
    </recommendedName>
</protein>
<dbReference type="EMBL" id="PVWQ01000011">
    <property type="protein sequence ID" value="RDW68778.1"/>
    <property type="molecule type" value="Genomic_DNA"/>
</dbReference>
<feature type="domain" description="Protein kinase" evidence="1">
    <location>
        <begin position="109"/>
        <end position="360"/>
    </location>
</feature>
<dbReference type="InterPro" id="IPR011009">
    <property type="entry name" value="Kinase-like_dom_sf"/>
</dbReference>
<dbReference type="GO" id="GO:0005634">
    <property type="term" value="C:nucleus"/>
    <property type="evidence" value="ECO:0007669"/>
    <property type="project" value="TreeGrafter"/>
</dbReference>
<dbReference type="SUPFAM" id="SSF56112">
    <property type="entry name" value="Protein kinase-like (PK-like)"/>
    <property type="match status" value="1"/>
</dbReference>
<accession>A0A3D8R489</accession>
<dbReference type="RefSeq" id="XP_026600567.1">
    <property type="nucleotide sequence ID" value="XM_026750554.1"/>
</dbReference>
<dbReference type="OrthoDB" id="4062651at2759"/>
<dbReference type="PANTHER" id="PTHR44167">
    <property type="entry name" value="OVARIAN-SPECIFIC SERINE/THREONINE-PROTEIN KINASE LOK-RELATED"/>
    <property type="match status" value="1"/>
</dbReference>
<reference evidence="2 3" key="1">
    <citation type="journal article" date="2018" name="IMA Fungus">
        <title>IMA Genome-F 9: Draft genome sequence of Annulohypoxylon stygium, Aspergillus mulundensis, Berkeleyomyces basicola (syn. Thielaviopsis basicola), Ceratocystis smalleyi, two Cercospora beticola strains, Coleophoma cylindrospora, Fusarium fracticaudum, Phialophora cf. hyalina, and Morchella septimelata.</title>
        <authorList>
            <person name="Wingfield B.D."/>
            <person name="Bills G.F."/>
            <person name="Dong Y."/>
            <person name="Huang W."/>
            <person name="Nel W.J."/>
            <person name="Swalarsk-Parry B.S."/>
            <person name="Vaghefi N."/>
            <person name="Wilken P.M."/>
            <person name="An Z."/>
            <person name="de Beer Z.W."/>
            <person name="De Vos L."/>
            <person name="Chen L."/>
            <person name="Duong T.A."/>
            <person name="Gao Y."/>
            <person name="Hammerbacher A."/>
            <person name="Kikkert J.R."/>
            <person name="Li Y."/>
            <person name="Li H."/>
            <person name="Li K."/>
            <person name="Li Q."/>
            <person name="Liu X."/>
            <person name="Ma X."/>
            <person name="Naidoo K."/>
            <person name="Pethybridge S.J."/>
            <person name="Sun J."/>
            <person name="Steenkamp E.T."/>
            <person name="van der Nest M.A."/>
            <person name="van Wyk S."/>
            <person name="Wingfield M.J."/>
            <person name="Xiong C."/>
            <person name="Yue Q."/>
            <person name="Zhang X."/>
        </authorList>
    </citation>
    <scope>NUCLEOTIDE SEQUENCE [LARGE SCALE GENOMIC DNA]</scope>
    <source>
        <strain evidence="2 3">DSM 5745</strain>
    </source>
</reference>
<dbReference type="Pfam" id="PF00069">
    <property type="entry name" value="Pkinase"/>
    <property type="match status" value="1"/>
</dbReference>
<name>A0A3D8R489_9EURO</name>
<sequence length="378" mass="41303">MLSQHSPAVIKLVSPPFQAPTLSSSSIFPPPRFLTTLALSFLLPAYTIVHFSFEATIERAQTRIRAFPRPNLSLLAPNTVAAATDTLPVSRRSLRPISTTLRTQVGSRYHAVGMGGTSTSAEIFKAVDVDNARFLAVRIAARRNNGFSRHALEVAAAMVDTLCELNHDHIVSVVGLDHVQGPSGAEVRLLSELGQTNVQLLVQQMSVDDVRKRVALPLLRDMLQALDYLAAKSIVHRDVTPPSIECLCHPTTGELTFRLSDFRMHVSCELYRMQLFSAPEYFRGASASTASDVWSLFVTLLWAINADNIRSLGDDGVIVFIQTVLQISRASQWAGAFREMRREDPTERASAAQMLVKLFGGQGVSTPLGVIPPLASTS</sequence>
<dbReference type="AlphaFoldDB" id="A0A3D8R489"/>
<dbReference type="Gene3D" id="1.10.510.10">
    <property type="entry name" value="Transferase(Phosphotransferase) domain 1"/>
    <property type="match status" value="1"/>
</dbReference>
<dbReference type="Proteomes" id="UP000256690">
    <property type="component" value="Unassembled WGS sequence"/>
</dbReference>
<evidence type="ECO:0000313" key="2">
    <source>
        <dbReference type="EMBL" id="RDW68778.1"/>
    </source>
</evidence>
<comment type="caution">
    <text evidence="2">The sequence shown here is derived from an EMBL/GenBank/DDBJ whole genome shotgun (WGS) entry which is preliminary data.</text>
</comment>
<keyword evidence="3" id="KW-1185">Reference proteome</keyword>
<dbReference type="GO" id="GO:0044773">
    <property type="term" value="P:mitotic DNA damage checkpoint signaling"/>
    <property type="evidence" value="ECO:0007669"/>
    <property type="project" value="TreeGrafter"/>
</dbReference>
<dbReference type="GO" id="GO:0005524">
    <property type="term" value="F:ATP binding"/>
    <property type="evidence" value="ECO:0007669"/>
    <property type="project" value="InterPro"/>
</dbReference>
<dbReference type="InterPro" id="IPR000719">
    <property type="entry name" value="Prot_kinase_dom"/>
</dbReference>
<evidence type="ECO:0000259" key="1">
    <source>
        <dbReference type="PROSITE" id="PS50011"/>
    </source>
</evidence>
<gene>
    <name evidence="2" type="ORF">DSM5745_08538</name>
</gene>
<dbReference type="GO" id="GO:0004674">
    <property type="term" value="F:protein serine/threonine kinase activity"/>
    <property type="evidence" value="ECO:0007669"/>
    <property type="project" value="TreeGrafter"/>
</dbReference>
<dbReference type="PROSITE" id="PS50011">
    <property type="entry name" value="PROTEIN_KINASE_DOM"/>
    <property type="match status" value="1"/>
</dbReference>
<dbReference type="STRING" id="1810919.A0A3D8R489"/>